<dbReference type="InterPro" id="IPR038076">
    <property type="entry name" value="MgtE_N_sf"/>
</dbReference>
<dbReference type="InterPro" id="IPR036739">
    <property type="entry name" value="SLC41_membr_dom_sf"/>
</dbReference>
<evidence type="ECO:0000313" key="10">
    <source>
        <dbReference type="Proteomes" id="UP000249799"/>
    </source>
</evidence>
<dbReference type="PANTHER" id="PTHR43773:SF1">
    <property type="entry name" value="MAGNESIUM TRANSPORTER MGTE"/>
    <property type="match status" value="1"/>
</dbReference>
<dbReference type="InterPro" id="IPR006669">
    <property type="entry name" value="MgtE_transporter"/>
</dbReference>
<evidence type="ECO:0000256" key="1">
    <source>
        <dbReference type="ARBA" id="ARBA00004141"/>
    </source>
</evidence>
<name>A0A2Z4FNK6_9DELT</name>
<dbReference type="Gene3D" id="1.10.357.20">
    <property type="entry name" value="SLC41 divalent cation transporters, integral membrane domain"/>
    <property type="match status" value="1"/>
</dbReference>
<sequence length="444" mass="47556">MEELVDAIRTQLENGDLEGAFAAVEDLQPVDQAEVISLLDPKIGWPLLEKLPERADAFGDLEVDTQLAYAELLPRSSLASLISEMRSNERADLYNSIDESQRELLLPGMEKAQREDMRRLSSYAEGCAGALMSSDYALLDAKMNTIEALNALRRAAPNAETIYSAYVVDSQNNLIGVVSLRDLIRARGDELVSVLMNTNIITAQVDEDQEEVARLIERYDLMTLPIVNAMGQLVGIVTHDDALDVMVEEATDDIHKGAGLTSDVGTIKDAAIGLLYRKRILWLVLLVFGNLFSGAAIGVFEEIIAAHLVLVFFLPLLVGSGGNAGGQSATLMIRALATGEAELSDWLYLLGRELLVSLAIGVTLAAAVSVPGVIRGGPEVALVLALSMLAIVIIGCTIGMSLPFLLSKVNLDPASASAPLVTSICDATGVFIYLFIANQIMGVG</sequence>
<dbReference type="Pfam" id="PF01769">
    <property type="entry name" value="MgtE"/>
    <property type="match status" value="1"/>
</dbReference>
<keyword evidence="8" id="KW-1003">Cell membrane</keyword>
<dbReference type="EMBL" id="CP030032">
    <property type="protein sequence ID" value="AWV90523.1"/>
    <property type="molecule type" value="Genomic_DNA"/>
</dbReference>
<keyword evidence="4 8" id="KW-0812">Transmembrane</keyword>
<dbReference type="RefSeq" id="WP_111336014.1">
    <property type="nucleotide sequence ID" value="NZ_CP030032.1"/>
</dbReference>
<feature type="transmembrane region" description="Helical" evidence="8">
    <location>
        <begin position="280"/>
        <end position="298"/>
    </location>
</feature>
<dbReference type="PANTHER" id="PTHR43773">
    <property type="entry name" value="MAGNESIUM TRANSPORTER MGTE"/>
    <property type="match status" value="1"/>
</dbReference>
<keyword evidence="8" id="KW-0479">Metal-binding</keyword>
<dbReference type="SUPFAM" id="SSF161093">
    <property type="entry name" value="MgtE membrane domain-like"/>
    <property type="match status" value="1"/>
</dbReference>
<dbReference type="GO" id="GO:0046872">
    <property type="term" value="F:metal ion binding"/>
    <property type="evidence" value="ECO:0007669"/>
    <property type="project" value="UniProtKB-KW"/>
</dbReference>
<evidence type="ECO:0000256" key="4">
    <source>
        <dbReference type="ARBA" id="ARBA00022692"/>
    </source>
</evidence>
<dbReference type="SUPFAM" id="SSF54631">
    <property type="entry name" value="CBS-domain pair"/>
    <property type="match status" value="1"/>
</dbReference>
<keyword evidence="3 8" id="KW-0813">Transport</keyword>
<evidence type="ECO:0000256" key="7">
    <source>
        <dbReference type="ARBA" id="ARBA00023136"/>
    </source>
</evidence>
<dbReference type="Proteomes" id="UP000249799">
    <property type="component" value="Chromosome"/>
</dbReference>
<dbReference type="KEGG" id="bsed:DN745_14780"/>
<dbReference type="InterPro" id="IPR000644">
    <property type="entry name" value="CBS_dom"/>
</dbReference>
<comment type="similarity">
    <text evidence="2 8">Belongs to the SLC41A transporter family.</text>
</comment>
<dbReference type="Pfam" id="PF03448">
    <property type="entry name" value="MgtE_N"/>
    <property type="match status" value="1"/>
</dbReference>
<dbReference type="InterPro" id="IPR006668">
    <property type="entry name" value="Mg_transptr_MgtE_intracell_dom"/>
</dbReference>
<dbReference type="SMART" id="SM00924">
    <property type="entry name" value="MgtE_N"/>
    <property type="match status" value="1"/>
</dbReference>
<dbReference type="Gene3D" id="3.10.580.10">
    <property type="entry name" value="CBS-domain"/>
    <property type="match status" value="1"/>
</dbReference>
<dbReference type="AlphaFoldDB" id="A0A2Z4FNK6"/>
<comment type="function">
    <text evidence="8">Acts as a magnesium transporter.</text>
</comment>
<comment type="subcellular location">
    <subcellularLocation>
        <location evidence="8">Cell membrane</location>
        <topology evidence="8">Multi-pass membrane protein</topology>
    </subcellularLocation>
    <subcellularLocation>
        <location evidence="1">Membrane</location>
        <topology evidence="1">Multi-pass membrane protein</topology>
    </subcellularLocation>
</comment>
<evidence type="ECO:0000256" key="2">
    <source>
        <dbReference type="ARBA" id="ARBA00009749"/>
    </source>
</evidence>
<evidence type="ECO:0000256" key="6">
    <source>
        <dbReference type="ARBA" id="ARBA00022989"/>
    </source>
</evidence>
<keyword evidence="7 8" id="KW-0472">Membrane</keyword>
<evidence type="ECO:0000256" key="3">
    <source>
        <dbReference type="ARBA" id="ARBA00022448"/>
    </source>
</evidence>
<dbReference type="GO" id="GO:0005886">
    <property type="term" value="C:plasma membrane"/>
    <property type="evidence" value="ECO:0007669"/>
    <property type="project" value="UniProtKB-SubCell"/>
</dbReference>
<accession>A0A2Z4FNK6</accession>
<dbReference type="NCBIfam" id="TIGR00400">
    <property type="entry name" value="mgtE"/>
    <property type="match status" value="1"/>
</dbReference>
<keyword evidence="5 8" id="KW-0460">Magnesium</keyword>
<dbReference type="Gene3D" id="1.25.60.10">
    <property type="entry name" value="MgtE N-terminal domain-like"/>
    <property type="match status" value="1"/>
</dbReference>
<comment type="subunit">
    <text evidence="8">Homodimer.</text>
</comment>
<dbReference type="SMART" id="SM00116">
    <property type="entry name" value="CBS"/>
    <property type="match status" value="2"/>
</dbReference>
<keyword evidence="10" id="KW-1185">Reference proteome</keyword>
<dbReference type="OrthoDB" id="9790355at2"/>
<dbReference type="GO" id="GO:0015095">
    <property type="term" value="F:magnesium ion transmembrane transporter activity"/>
    <property type="evidence" value="ECO:0007669"/>
    <property type="project" value="UniProtKB-UniRule"/>
</dbReference>
<evidence type="ECO:0000313" key="9">
    <source>
        <dbReference type="EMBL" id="AWV90523.1"/>
    </source>
</evidence>
<organism evidence="9 10">
    <name type="scientific">Bradymonas sediminis</name>
    <dbReference type="NCBI Taxonomy" id="1548548"/>
    <lineage>
        <taxon>Bacteria</taxon>
        <taxon>Deltaproteobacteria</taxon>
        <taxon>Bradymonadales</taxon>
        <taxon>Bradymonadaceae</taxon>
        <taxon>Bradymonas</taxon>
    </lineage>
</organism>
<proteinExistence type="inferred from homology"/>
<protein>
    <recommendedName>
        <fullName evidence="8">Magnesium transporter MgtE</fullName>
    </recommendedName>
</protein>
<dbReference type="CDD" id="cd04606">
    <property type="entry name" value="CBS_pair_Mg_transporter"/>
    <property type="match status" value="1"/>
</dbReference>
<feature type="transmembrane region" description="Helical" evidence="8">
    <location>
        <begin position="418"/>
        <end position="436"/>
    </location>
</feature>
<keyword evidence="6 8" id="KW-1133">Transmembrane helix</keyword>
<dbReference type="InterPro" id="IPR006667">
    <property type="entry name" value="SLC41_membr_dom"/>
</dbReference>
<dbReference type="SUPFAM" id="SSF158791">
    <property type="entry name" value="MgtE N-terminal domain-like"/>
    <property type="match status" value="1"/>
</dbReference>
<feature type="transmembrane region" description="Helical" evidence="8">
    <location>
        <begin position="304"/>
        <end position="324"/>
    </location>
</feature>
<feature type="transmembrane region" description="Helical" evidence="8">
    <location>
        <begin position="380"/>
        <end position="406"/>
    </location>
</feature>
<evidence type="ECO:0000256" key="5">
    <source>
        <dbReference type="ARBA" id="ARBA00022842"/>
    </source>
</evidence>
<feature type="transmembrane region" description="Helical" evidence="8">
    <location>
        <begin position="354"/>
        <end position="374"/>
    </location>
</feature>
<dbReference type="PROSITE" id="PS51371">
    <property type="entry name" value="CBS"/>
    <property type="match status" value="2"/>
</dbReference>
<dbReference type="Pfam" id="PF00571">
    <property type="entry name" value="CBS"/>
    <property type="match status" value="2"/>
</dbReference>
<evidence type="ECO:0000256" key="8">
    <source>
        <dbReference type="RuleBase" id="RU362011"/>
    </source>
</evidence>
<gene>
    <name evidence="9" type="primary">mgtE</name>
    <name evidence="9" type="ORF">DN745_14780</name>
</gene>
<dbReference type="InterPro" id="IPR046342">
    <property type="entry name" value="CBS_dom_sf"/>
</dbReference>
<reference evidence="9 10" key="1">
    <citation type="submission" date="2018-06" db="EMBL/GenBank/DDBJ databases">
        <title>Lujinxingia sediminis gen. nov. sp. nov., a new facultative anaerobic member of the class Deltaproteobacteria, and proposal of Lujinxingaceae fam. nov.</title>
        <authorList>
            <person name="Guo L.-Y."/>
            <person name="Li C.-M."/>
            <person name="Wang S."/>
            <person name="Du Z.-J."/>
        </authorList>
    </citation>
    <scope>NUCLEOTIDE SEQUENCE [LARGE SCALE GENOMIC DNA]</scope>
    <source>
        <strain evidence="9 10">FA350</strain>
    </source>
</reference>